<evidence type="ECO:0000313" key="2">
    <source>
        <dbReference type="EMBL" id="SET40174.1"/>
    </source>
</evidence>
<dbReference type="InterPro" id="IPR050278">
    <property type="entry name" value="Serine_Prot_S9B/DPPIV"/>
</dbReference>
<dbReference type="EMBL" id="FOHT01000012">
    <property type="protein sequence ID" value="SET40174.1"/>
    <property type="molecule type" value="Genomic_DNA"/>
</dbReference>
<dbReference type="PANTHER" id="PTHR11731:SF193">
    <property type="entry name" value="DIPEPTIDYL PEPTIDASE 9"/>
    <property type="match status" value="1"/>
</dbReference>
<gene>
    <name evidence="2" type="ORF">SAMN05444285_11243</name>
</gene>
<sequence length="116" mass="13199">MEEKKTLYCWMGGLDLSDQVDGAILNTPVQDSIAYAKSSPINFADGLEGNLLMCHGMVDDNVQFQDIVRLTQRLIELGKENRELAVYPVEAHGFVEPSSWADEYKRIFKLFEENLK</sequence>
<accession>A0A1I0E6X4</accession>
<dbReference type="Pfam" id="PF00326">
    <property type="entry name" value="Peptidase_S9"/>
    <property type="match status" value="1"/>
</dbReference>
<evidence type="ECO:0000259" key="1">
    <source>
        <dbReference type="Pfam" id="PF00326"/>
    </source>
</evidence>
<evidence type="ECO:0000313" key="3">
    <source>
        <dbReference type="Proteomes" id="UP000181981"/>
    </source>
</evidence>
<reference evidence="2 3" key="1">
    <citation type="submission" date="2016-10" db="EMBL/GenBank/DDBJ databases">
        <authorList>
            <person name="de Groot N.N."/>
        </authorList>
    </citation>
    <scope>NUCLEOTIDE SEQUENCE [LARGE SCALE GENOMIC DNA]</scope>
    <source>
        <strain evidence="2 3">DSM 25947</strain>
    </source>
</reference>
<name>A0A1I0E6X4_9BACT</name>
<protein>
    <submittedName>
        <fullName evidence="2">Prolyl oligopeptidase family protein</fullName>
    </submittedName>
</protein>
<dbReference type="Proteomes" id="UP000181981">
    <property type="component" value="Unassembled WGS sequence"/>
</dbReference>
<dbReference type="GO" id="GO:0006508">
    <property type="term" value="P:proteolysis"/>
    <property type="evidence" value="ECO:0007669"/>
    <property type="project" value="InterPro"/>
</dbReference>
<dbReference type="AlphaFoldDB" id="A0A1I0E6X4"/>
<feature type="domain" description="Peptidase S9 prolyl oligopeptidase catalytic" evidence="1">
    <location>
        <begin position="27"/>
        <end position="116"/>
    </location>
</feature>
<dbReference type="RefSeq" id="WP_245749026.1">
    <property type="nucleotide sequence ID" value="NZ_FOHT01000012.1"/>
</dbReference>
<dbReference type="InterPro" id="IPR029058">
    <property type="entry name" value="AB_hydrolase_fold"/>
</dbReference>
<organism evidence="2 3">
    <name type="scientific">Draconibacterium orientale</name>
    <dbReference type="NCBI Taxonomy" id="1168034"/>
    <lineage>
        <taxon>Bacteria</taxon>
        <taxon>Pseudomonadati</taxon>
        <taxon>Bacteroidota</taxon>
        <taxon>Bacteroidia</taxon>
        <taxon>Marinilabiliales</taxon>
        <taxon>Prolixibacteraceae</taxon>
        <taxon>Draconibacterium</taxon>
    </lineage>
</organism>
<dbReference type="Gene3D" id="3.40.50.1820">
    <property type="entry name" value="alpha/beta hydrolase"/>
    <property type="match status" value="1"/>
</dbReference>
<dbReference type="SUPFAM" id="SSF53474">
    <property type="entry name" value="alpha/beta-Hydrolases"/>
    <property type="match status" value="1"/>
</dbReference>
<dbReference type="GO" id="GO:0008236">
    <property type="term" value="F:serine-type peptidase activity"/>
    <property type="evidence" value="ECO:0007669"/>
    <property type="project" value="InterPro"/>
</dbReference>
<proteinExistence type="predicted"/>
<dbReference type="GO" id="GO:0008239">
    <property type="term" value="F:dipeptidyl-peptidase activity"/>
    <property type="evidence" value="ECO:0007669"/>
    <property type="project" value="TreeGrafter"/>
</dbReference>
<dbReference type="PANTHER" id="PTHR11731">
    <property type="entry name" value="PROTEASE FAMILY S9B,C DIPEPTIDYL-PEPTIDASE IV-RELATED"/>
    <property type="match status" value="1"/>
</dbReference>
<dbReference type="InterPro" id="IPR001375">
    <property type="entry name" value="Peptidase_S9_cat"/>
</dbReference>